<feature type="transmembrane region" description="Helical" evidence="1">
    <location>
        <begin position="100"/>
        <end position="119"/>
    </location>
</feature>
<dbReference type="eggNOG" id="arCOG01879">
    <property type="taxonomic scope" value="Archaea"/>
</dbReference>
<dbReference type="Proteomes" id="UP000002654">
    <property type="component" value="Chromosome"/>
</dbReference>
<dbReference type="PATRIC" id="fig|768679.9.peg.101"/>
<keyword evidence="3" id="KW-1185">Reference proteome</keyword>
<dbReference type="HOGENOM" id="CLU_1280846_0_0_2"/>
<dbReference type="AlphaFoldDB" id="G4RME1"/>
<keyword evidence="1" id="KW-0472">Membrane</keyword>
<dbReference type="RefSeq" id="WP_014126030.1">
    <property type="nucleotide sequence ID" value="NC_016070.1"/>
</dbReference>
<keyword evidence="1" id="KW-1133">Transmembrane helix</keyword>
<evidence type="ECO:0000313" key="2">
    <source>
        <dbReference type="EMBL" id="CCC80772.1"/>
    </source>
</evidence>
<proteinExistence type="predicted"/>
<keyword evidence="1" id="KW-0812">Transmembrane</keyword>
<evidence type="ECO:0000313" key="3">
    <source>
        <dbReference type="Proteomes" id="UP000002654"/>
    </source>
</evidence>
<dbReference type="EMBL" id="FN869859">
    <property type="protein sequence ID" value="CCC80772.1"/>
    <property type="molecule type" value="Genomic_DNA"/>
</dbReference>
<feature type="transmembrane region" description="Helical" evidence="1">
    <location>
        <begin position="125"/>
        <end position="146"/>
    </location>
</feature>
<accession>G4RME1</accession>
<dbReference type="OrthoDB" id="100386at2157"/>
<keyword evidence="2" id="KW-0808">Transferase</keyword>
<dbReference type="STRING" id="768679.TTX_0097"/>
<sequence>MTSDLALGTVLLAWILLLSGVLTRRLYHRWTARGMPHNRAVYYNRKIIHVLAGGLVAVLLPLFSSWIVPVAMALLLSLFLYASRRAGRLMYWFQTPDNAYEVHFTLAWAFVVFLTWAILGQLNVGIAAITFMAFGDAVTGVVRNLMYGRRTKSWWGNLAMALVSVPLGYYYVGPLGALAGLAASLVEHFEWPPLDDNITVPLVSLLVMLLPRLI</sequence>
<feature type="transmembrane region" description="Helical" evidence="1">
    <location>
        <begin position="47"/>
        <end position="80"/>
    </location>
</feature>
<evidence type="ECO:0000256" key="1">
    <source>
        <dbReference type="SAM" id="Phobius"/>
    </source>
</evidence>
<dbReference type="GeneID" id="11263104"/>
<dbReference type="GO" id="GO:0016301">
    <property type="term" value="F:kinase activity"/>
    <property type="evidence" value="ECO:0007669"/>
    <property type="project" value="UniProtKB-KW"/>
</dbReference>
<feature type="transmembrane region" description="Helical" evidence="1">
    <location>
        <begin position="158"/>
        <end position="186"/>
    </location>
</feature>
<keyword evidence="2" id="KW-0418">Kinase</keyword>
<gene>
    <name evidence="2" type="ordered locus">TTX_0097</name>
</gene>
<dbReference type="PaxDb" id="768679-TTX_0097"/>
<organism evidence="2 3">
    <name type="scientific">Thermoproteus tenax (strain ATCC 35583 / DSM 2078 / JCM 9277 / NBRC 100435 / Kra 1)</name>
    <dbReference type="NCBI Taxonomy" id="768679"/>
    <lineage>
        <taxon>Archaea</taxon>
        <taxon>Thermoproteota</taxon>
        <taxon>Thermoprotei</taxon>
        <taxon>Thermoproteales</taxon>
        <taxon>Thermoproteaceae</taxon>
        <taxon>Thermoproteus</taxon>
    </lineage>
</organism>
<reference evidence="2 3" key="1">
    <citation type="journal article" date="2011" name="PLoS ONE">
        <title>The complete genome sequence of Thermoproteus tenax: a physiologically versatile member of the Crenarchaeota.</title>
        <authorList>
            <person name="Siebers B."/>
            <person name="Zaparty M."/>
            <person name="Raddatz G."/>
            <person name="Tjaden B."/>
            <person name="Albers S.V."/>
            <person name="Bell S.D."/>
            <person name="Blombach F."/>
            <person name="Kletzin A."/>
            <person name="Kyrpides N."/>
            <person name="Lanz C."/>
            <person name="Plagens A."/>
            <person name="Rampp M."/>
            <person name="Rosinus A."/>
            <person name="von Jan M."/>
            <person name="Makarova K.S."/>
            <person name="Klenk H.P."/>
            <person name="Schuster S.C."/>
            <person name="Hensel R."/>
        </authorList>
    </citation>
    <scope>NUCLEOTIDE SEQUENCE [LARGE SCALE GENOMIC DNA]</scope>
    <source>
        <strain evidence="3">ATCC 35583 / DSM 2078 / JCM 9277 / NBRC 100435 / Kra 1</strain>
    </source>
</reference>
<dbReference type="KEGG" id="ttn:TTX_0097"/>
<protein>
    <submittedName>
        <fullName evidence="2">Dolichol kinase-related protein</fullName>
    </submittedName>
</protein>
<name>G4RME1_THETK</name>